<evidence type="ECO:0000313" key="1">
    <source>
        <dbReference type="EMBL" id="MXU87237.1"/>
    </source>
</evidence>
<protein>
    <submittedName>
        <fullName evidence="1">Uncharacterized protein</fullName>
    </submittedName>
</protein>
<organism evidence="1">
    <name type="scientific">Ixodes ricinus</name>
    <name type="common">Common tick</name>
    <name type="synonym">Acarus ricinus</name>
    <dbReference type="NCBI Taxonomy" id="34613"/>
    <lineage>
        <taxon>Eukaryota</taxon>
        <taxon>Metazoa</taxon>
        <taxon>Ecdysozoa</taxon>
        <taxon>Arthropoda</taxon>
        <taxon>Chelicerata</taxon>
        <taxon>Arachnida</taxon>
        <taxon>Acari</taxon>
        <taxon>Parasitiformes</taxon>
        <taxon>Ixodida</taxon>
        <taxon>Ixodoidea</taxon>
        <taxon>Ixodidae</taxon>
        <taxon>Ixodinae</taxon>
        <taxon>Ixodes</taxon>
    </lineage>
</organism>
<dbReference type="EMBL" id="GIFC01005154">
    <property type="protein sequence ID" value="MXU87237.1"/>
    <property type="molecule type" value="Transcribed_RNA"/>
</dbReference>
<reference evidence="1" key="1">
    <citation type="submission" date="2019-12" db="EMBL/GenBank/DDBJ databases">
        <title>An insight into the sialome of adult female Ixodes ricinus ticks feeding for 6 days.</title>
        <authorList>
            <person name="Perner J."/>
            <person name="Ribeiro J.M.C."/>
        </authorList>
    </citation>
    <scope>NUCLEOTIDE SEQUENCE</scope>
    <source>
        <strain evidence="1">Semi-engorged</strain>
        <tissue evidence="1">Salivary glands</tissue>
    </source>
</reference>
<sequence>MQELPSSAFLFVFCIQGVYIWRVSRKGWRLGPLYTRHLKYLRWDLPPICRTLEAPRRSLSTSHPSRWLQQQTPRSFQRVHSEIEPLCCAELGLKN</sequence>
<accession>A0A6B0UD79</accession>
<name>A0A6B0UD79_IXORI</name>
<dbReference type="AlphaFoldDB" id="A0A6B0UD79"/>
<proteinExistence type="predicted"/>